<sequence length="164" mass="19276">MFLYSIFLNNPMFAFENQTSEYETGYILVRSRDAYFGEWKRSANGDIFLRTNTKGRLFVKETIDGVVSKEYFETIRNSSSNASLWESLLYFNASSRFQWHTQEKDAISEDLYTRVIKISLLLFTGYSYFEAQKANVILKDSFMGFNQGLNQNSKERIHNTNWLL</sequence>
<comment type="caution">
    <text evidence="1">The sequence shown here is derived from an EMBL/GenBank/DDBJ whole genome shotgun (WGS) entry which is preliminary data.</text>
</comment>
<organism evidence="1 2">
    <name type="scientific">Leptospira brenneri</name>
    <dbReference type="NCBI Taxonomy" id="2023182"/>
    <lineage>
        <taxon>Bacteria</taxon>
        <taxon>Pseudomonadati</taxon>
        <taxon>Spirochaetota</taxon>
        <taxon>Spirochaetia</taxon>
        <taxon>Leptospirales</taxon>
        <taxon>Leptospiraceae</taxon>
        <taxon>Leptospira</taxon>
    </lineage>
</organism>
<dbReference type="EMBL" id="RQFP01000001">
    <property type="protein sequence ID" value="TGK95845.1"/>
    <property type="molecule type" value="Genomic_DNA"/>
</dbReference>
<reference evidence="1" key="1">
    <citation type="journal article" date="2019" name="PLoS Negl. Trop. Dis.">
        <title>Revisiting the worldwide diversity of Leptospira species in the environment.</title>
        <authorList>
            <person name="Vincent A.T."/>
            <person name="Schiettekatte O."/>
            <person name="Bourhy P."/>
            <person name="Veyrier F.J."/>
            <person name="Picardeau M."/>
        </authorList>
    </citation>
    <scope>NUCLEOTIDE SEQUENCE [LARGE SCALE GENOMIC DNA]</scope>
    <source>
        <strain evidence="1">201800277</strain>
    </source>
</reference>
<dbReference type="OrthoDB" id="344363at2"/>
<dbReference type="RefSeq" id="WP_135676645.1">
    <property type="nucleotide sequence ID" value="NZ_RQFP01000001.1"/>
</dbReference>
<name>A0A5F1Z8E1_9LEPT</name>
<accession>A0A5F1Z8E1</accession>
<protein>
    <submittedName>
        <fullName evidence="1">Uncharacterized protein</fullName>
    </submittedName>
</protein>
<proteinExistence type="predicted"/>
<evidence type="ECO:0000313" key="2">
    <source>
        <dbReference type="Proteomes" id="UP000297891"/>
    </source>
</evidence>
<keyword evidence="2" id="KW-1185">Reference proteome</keyword>
<evidence type="ECO:0000313" key="1">
    <source>
        <dbReference type="EMBL" id="TGK95845.1"/>
    </source>
</evidence>
<dbReference type="AlphaFoldDB" id="A0A5F1Z8E1"/>
<dbReference type="Proteomes" id="UP000297891">
    <property type="component" value="Unassembled WGS sequence"/>
</dbReference>
<gene>
    <name evidence="1" type="ORF">EHQ30_04235</name>
</gene>